<gene>
    <name evidence="1" type="ORF">EYF80_045929</name>
</gene>
<organism evidence="1 2">
    <name type="scientific">Liparis tanakae</name>
    <name type="common">Tanaka's snailfish</name>
    <dbReference type="NCBI Taxonomy" id="230148"/>
    <lineage>
        <taxon>Eukaryota</taxon>
        <taxon>Metazoa</taxon>
        <taxon>Chordata</taxon>
        <taxon>Craniata</taxon>
        <taxon>Vertebrata</taxon>
        <taxon>Euteleostomi</taxon>
        <taxon>Actinopterygii</taxon>
        <taxon>Neopterygii</taxon>
        <taxon>Teleostei</taxon>
        <taxon>Neoteleostei</taxon>
        <taxon>Acanthomorphata</taxon>
        <taxon>Eupercaria</taxon>
        <taxon>Perciformes</taxon>
        <taxon>Cottioidei</taxon>
        <taxon>Cottales</taxon>
        <taxon>Liparidae</taxon>
        <taxon>Liparis</taxon>
    </lineage>
</organism>
<comment type="caution">
    <text evidence="1">The sequence shown here is derived from an EMBL/GenBank/DDBJ whole genome shotgun (WGS) entry which is preliminary data.</text>
</comment>
<protein>
    <submittedName>
        <fullName evidence="1">Uncharacterized protein</fullName>
    </submittedName>
</protein>
<name>A0A4Z2FSH2_9TELE</name>
<dbReference type="AlphaFoldDB" id="A0A4Z2FSH2"/>
<keyword evidence="2" id="KW-1185">Reference proteome</keyword>
<proteinExistence type="predicted"/>
<evidence type="ECO:0000313" key="1">
    <source>
        <dbReference type="EMBL" id="TNN43875.1"/>
    </source>
</evidence>
<accession>A0A4Z2FSH2</accession>
<dbReference type="Proteomes" id="UP000314294">
    <property type="component" value="Unassembled WGS sequence"/>
</dbReference>
<evidence type="ECO:0000313" key="2">
    <source>
        <dbReference type="Proteomes" id="UP000314294"/>
    </source>
</evidence>
<dbReference type="EMBL" id="SRLO01000940">
    <property type="protein sequence ID" value="TNN43875.1"/>
    <property type="molecule type" value="Genomic_DNA"/>
</dbReference>
<sequence>MPHKGAAEMFPFCCLSTRVDVARGASQEIRVPLVIVEQQYAAGELLGVQSGHRMLWTRSEGGRERPRATQFQQDGLAEEDFPGLDAEAPHLRLGHLHDFPRAASSYCRGEKDSVSEVHHRWVGIIGSVKAAAAATPNLLRMKPCGKDFTLKGE</sequence>
<reference evidence="1 2" key="1">
    <citation type="submission" date="2019-03" db="EMBL/GenBank/DDBJ databases">
        <title>First draft genome of Liparis tanakae, snailfish: a comprehensive survey of snailfish specific genes.</title>
        <authorList>
            <person name="Kim W."/>
            <person name="Song I."/>
            <person name="Jeong J.-H."/>
            <person name="Kim D."/>
            <person name="Kim S."/>
            <person name="Ryu S."/>
            <person name="Song J.Y."/>
            <person name="Lee S.K."/>
        </authorList>
    </citation>
    <scope>NUCLEOTIDE SEQUENCE [LARGE SCALE GENOMIC DNA]</scope>
    <source>
        <tissue evidence="1">Muscle</tissue>
    </source>
</reference>